<evidence type="ECO:0000256" key="7">
    <source>
        <dbReference type="SAM" id="MobiDB-lite"/>
    </source>
</evidence>
<feature type="region of interest" description="Disordered" evidence="7">
    <location>
        <begin position="118"/>
        <end position="159"/>
    </location>
</feature>
<dbReference type="Pfam" id="PF22468">
    <property type="entry name" value="ACT_9"/>
    <property type="match status" value="1"/>
</dbReference>
<evidence type="ECO:0000256" key="6">
    <source>
        <dbReference type="ARBA" id="ARBA00022840"/>
    </source>
</evidence>
<evidence type="ECO:0000256" key="3">
    <source>
        <dbReference type="ARBA" id="ARBA00022679"/>
    </source>
</evidence>
<feature type="compositionally biased region" description="Low complexity" evidence="7">
    <location>
        <begin position="139"/>
        <end position="159"/>
    </location>
</feature>
<dbReference type="InterPro" id="IPR054352">
    <property type="entry name" value="ACT_Aspartokinase"/>
</dbReference>
<dbReference type="InterPro" id="IPR036393">
    <property type="entry name" value="AceGlu_kinase-like_sf"/>
</dbReference>
<organism evidence="9 10">
    <name type="scientific">Pterulicium gracile</name>
    <dbReference type="NCBI Taxonomy" id="1884261"/>
    <lineage>
        <taxon>Eukaryota</taxon>
        <taxon>Fungi</taxon>
        <taxon>Dikarya</taxon>
        <taxon>Basidiomycota</taxon>
        <taxon>Agaricomycotina</taxon>
        <taxon>Agaricomycetes</taxon>
        <taxon>Agaricomycetidae</taxon>
        <taxon>Agaricales</taxon>
        <taxon>Pleurotineae</taxon>
        <taxon>Pterulaceae</taxon>
        <taxon>Pterulicium</taxon>
    </lineage>
</organism>
<dbReference type="SUPFAM" id="SSF55021">
    <property type="entry name" value="ACT-like"/>
    <property type="match status" value="2"/>
</dbReference>
<gene>
    <name evidence="9" type="ORF">BDV98DRAFT_619355</name>
</gene>
<dbReference type="Gene3D" id="3.40.1160.10">
    <property type="entry name" value="Acetylglutamate kinase-like"/>
    <property type="match status" value="1"/>
</dbReference>
<dbReference type="SUPFAM" id="SSF53633">
    <property type="entry name" value="Carbamate kinase-like"/>
    <property type="match status" value="2"/>
</dbReference>
<dbReference type="FunFam" id="3.40.1160.10:FF:000023">
    <property type="entry name" value="Probable aspartokinase"/>
    <property type="match status" value="1"/>
</dbReference>
<keyword evidence="6" id="KW-0067">ATP-binding</keyword>
<dbReference type="PROSITE" id="PS00324">
    <property type="entry name" value="ASPARTOKINASE"/>
    <property type="match status" value="1"/>
</dbReference>
<reference evidence="9 10" key="1">
    <citation type="journal article" date="2019" name="Nat. Ecol. Evol.">
        <title>Megaphylogeny resolves global patterns of mushroom evolution.</title>
        <authorList>
            <person name="Varga T."/>
            <person name="Krizsan K."/>
            <person name="Foldi C."/>
            <person name="Dima B."/>
            <person name="Sanchez-Garcia M."/>
            <person name="Sanchez-Ramirez S."/>
            <person name="Szollosi G.J."/>
            <person name="Szarkandi J.G."/>
            <person name="Papp V."/>
            <person name="Albert L."/>
            <person name="Andreopoulos W."/>
            <person name="Angelini C."/>
            <person name="Antonin V."/>
            <person name="Barry K.W."/>
            <person name="Bougher N.L."/>
            <person name="Buchanan P."/>
            <person name="Buyck B."/>
            <person name="Bense V."/>
            <person name="Catcheside P."/>
            <person name="Chovatia M."/>
            <person name="Cooper J."/>
            <person name="Damon W."/>
            <person name="Desjardin D."/>
            <person name="Finy P."/>
            <person name="Geml J."/>
            <person name="Haridas S."/>
            <person name="Hughes K."/>
            <person name="Justo A."/>
            <person name="Karasinski D."/>
            <person name="Kautmanova I."/>
            <person name="Kiss B."/>
            <person name="Kocsube S."/>
            <person name="Kotiranta H."/>
            <person name="LaButti K.M."/>
            <person name="Lechner B.E."/>
            <person name="Liimatainen K."/>
            <person name="Lipzen A."/>
            <person name="Lukacs Z."/>
            <person name="Mihaltcheva S."/>
            <person name="Morgado L.N."/>
            <person name="Niskanen T."/>
            <person name="Noordeloos M.E."/>
            <person name="Ohm R.A."/>
            <person name="Ortiz-Santana B."/>
            <person name="Ovrebo C."/>
            <person name="Racz N."/>
            <person name="Riley R."/>
            <person name="Savchenko A."/>
            <person name="Shiryaev A."/>
            <person name="Soop K."/>
            <person name="Spirin V."/>
            <person name="Szebenyi C."/>
            <person name="Tomsovsky M."/>
            <person name="Tulloss R.E."/>
            <person name="Uehling J."/>
            <person name="Grigoriev I.V."/>
            <person name="Vagvolgyi C."/>
            <person name="Papp T."/>
            <person name="Martin F.M."/>
            <person name="Miettinen O."/>
            <person name="Hibbett D.S."/>
            <person name="Nagy L.G."/>
        </authorList>
    </citation>
    <scope>NUCLEOTIDE SEQUENCE [LARGE SCALE GENOMIC DNA]</scope>
    <source>
        <strain evidence="9 10">CBS 309.79</strain>
    </source>
</reference>
<dbReference type="GO" id="GO:0005829">
    <property type="term" value="C:cytosol"/>
    <property type="evidence" value="ECO:0007669"/>
    <property type="project" value="TreeGrafter"/>
</dbReference>
<keyword evidence="10" id="KW-1185">Reference proteome</keyword>
<feature type="region of interest" description="Disordered" evidence="7">
    <location>
        <begin position="1"/>
        <end position="29"/>
    </location>
</feature>
<dbReference type="InterPro" id="IPR001048">
    <property type="entry name" value="Asp/Glu/Uridylate_kinase"/>
</dbReference>
<evidence type="ECO:0000313" key="10">
    <source>
        <dbReference type="Proteomes" id="UP000305067"/>
    </source>
</evidence>
<keyword evidence="5 9" id="KW-0418">Kinase</keyword>
<dbReference type="EC" id="2.7.2.4" evidence="2"/>
<dbReference type="InterPro" id="IPR001341">
    <property type="entry name" value="Asp_kinase"/>
</dbReference>
<dbReference type="InterPro" id="IPR018042">
    <property type="entry name" value="Aspartate_kinase_CS"/>
</dbReference>
<dbReference type="STRING" id="1884261.A0A5C3QIK0"/>
<dbReference type="EMBL" id="ML178824">
    <property type="protein sequence ID" value="TFL01853.1"/>
    <property type="molecule type" value="Genomic_DNA"/>
</dbReference>
<proteinExistence type="inferred from homology"/>
<dbReference type="InterPro" id="IPR045865">
    <property type="entry name" value="ACT-like_dom_sf"/>
</dbReference>
<dbReference type="PROSITE" id="PS51671">
    <property type="entry name" value="ACT"/>
    <property type="match status" value="1"/>
</dbReference>
<accession>A0A5C3QIK0</accession>
<dbReference type="NCBIfam" id="TIGR00657">
    <property type="entry name" value="asp_kinases"/>
    <property type="match status" value="1"/>
</dbReference>
<protein>
    <recommendedName>
        <fullName evidence="2">aspartate kinase</fullName>
        <ecNumber evidence="2">2.7.2.4</ecNumber>
    </recommendedName>
</protein>
<evidence type="ECO:0000259" key="8">
    <source>
        <dbReference type="PROSITE" id="PS51671"/>
    </source>
</evidence>
<feature type="domain" description="ACT" evidence="8">
    <location>
        <begin position="538"/>
        <end position="610"/>
    </location>
</feature>
<dbReference type="PANTHER" id="PTHR21499:SF59">
    <property type="entry name" value="ASPARTOKINASE"/>
    <property type="match status" value="1"/>
</dbReference>
<evidence type="ECO:0000256" key="1">
    <source>
        <dbReference type="ARBA" id="ARBA00010122"/>
    </source>
</evidence>
<dbReference type="GO" id="GO:0009090">
    <property type="term" value="P:homoserine biosynthetic process"/>
    <property type="evidence" value="ECO:0007669"/>
    <property type="project" value="TreeGrafter"/>
</dbReference>
<dbReference type="Pfam" id="PF00696">
    <property type="entry name" value="AA_kinase"/>
    <property type="match status" value="1"/>
</dbReference>
<dbReference type="OrthoDB" id="4323675at2759"/>
<evidence type="ECO:0000256" key="2">
    <source>
        <dbReference type="ARBA" id="ARBA00013059"/>
    </source>
</evidence>
<evidence type="ECO:0000256" key="4">
    <source>
        <dbReference type="ARBA" id="ARBA00022741"/>
    </source>
</evidence>
<dbReference type="GO" id="GO:0009089">
    <property type="term" value="P:lysine biosynthetic process via diaminopimelate"/>
    <property type="evidence" value="ECO:0007669"/>
    <property type="project" value="TreeGrafter"/>
</dbReference>
<sequence>MSSEDNGASTPSSVDSVLPATPPSLHQNSIDPSAKYLVQKFGGTSVGKFVVKIARDVVSNYLDGNKVVVVCSARSGSTKALGTTNLLLKAASEARKAKHHAHTSSSSSAFSKSGIFGSSSPYPQSPAPQSPSSSPPLGPQSRSSSPPSPGGFSLSGSSQSEFSKTVNLIRSEHLLAARKSVNDPDILKELEDEIDRDCDWLRGFLLAAQVIDEISPRSKDNIVGLGERLACKIVTAVLRDQGIDAEYVSLENIVPDVDSEDHAGEGATLDQAFYDRLAVAVGDRIKQCGPRVPVVTGFFGPVPGSLLDQVGRGYTDLLAALCAVGTQASELQIWKEVDGIFTADPRKVPTARLISVISPDEAAELTYYGSEVVHPFTMEQVIRRKIPIRIKNVENPQGGGTVIHPDPDRDLSRISEKQHEHEGERLHALQGVYKGFIPMDSTLRKEKEKSPTAVTIKENIMVLNVNSNRKSVSHGFLAGIFGTLDRYGVVVDLISTSEVHVSMAIEDTINGRHLEKLLKDLRKNGTVSVHREMAILSLVGKQMRNLVGIAGRMFSTLAQGDVNIEMISQGASEINISCVIQAREAVKALNLIHQSCLQITPEGAKGRVGPWLF</sequence>
<dbReference type="GO" id="GO:0005524">
    <property type="term" value="F:ATP binding"/>
    <property type="evidence" value="ECO:0007669"/>
    <property type="project" value="UniProtKB-KW"/>
</dbReference>
<evidence type="ECO:0000313" key="9">
    <source>
        <dbReference type="EMBL" id="TFL01853.1"/>
    </source>
</evidence>
<comment type="similarity">
    <text evidence="1">Belongs to the aspartokinase family.</text>
</comment>
<dbReference type="AlphaFoldDB" id="A0A5C3QIK0"/>
<evidence type="ECO:0000256" key="5">
    <source>
        <dbReference type="ARBA" id="ARBA00022777"/>
    </source>
</evidence>
<dbReference type="Gene3D" id="3.30.70.260">
    <property type="match status" value="2"/>
</dbReference>
<dbReference type="PANTHER" id="PTHR21499">
    <property type="entry name" value="ASPARTATE KINASE"/>
    <property type="match status" value="1"/>
</dbReference>
<dbReference type="InterPro" id="IPR002912">
    <property type="entry name" value="ACT_dom"/>
</dbReference>
<feature type="compositionally biased region" description="Polar residues" evidence="7">
    <location>
        <begin position="1"/>
        <end position="15"/>
    </location>
</feature>
<keyword evidence="4" id="KW-0547">Nucleotide-binding</keyword>
<feature type="compositionally biased region" description="Pro residues" evidence="7">
    <location>
        <begin position="123"/>
        <end position="138"/>
    </location>
</feature>
<keyword evidence="3" id="KW-0808">Transferase</keyword>
<name>A0A5C3QIK0_9AGAR</name>
<dbReference type="Proteomes" id="UP000305067">
    <property type="component" value="Unassembled WGS sequence"/>
</dbReference>
<dbReference type="GO" id="GO:0004072">
    <property type="term" value="F:aspartate kinase activity"/>
    <property type="evidence" value="ECO:0007669"/>
    <property type="project" value="UniProtKB-EC"/>
</dbReference>